<sequence>MRSTWSASEPVAHPAVHRTILVLDVEAFGDHRRTNAHQVAVRAGLYRVLGSALARAGVPRTDWQHEDRGDGVFVLVAPGVVKSLFVEALPGLLVGALHEHNRAHPAEERIRLRVALHAGEVHYDDHGATAASVNLAFRLLDAPQLKAALAWSPGVLALITSSWFFDEVVRHCPAAGPGGYRRVAVRVKETQAVAWIALPDQPRVPDHVGPPPTAVDEDCVARGLAEAIRRQWTDEAAARMLHEPEPLRLRWATTARPVAGRPAAVLGGAVGGRPLRLRFRGRLDRVVDAFVSLPHRQLVVLGEPGAGKTALAILLTLGLLEHRRVHGGPVPVLLSAASWHPHRENVDAWLARRLVEEYPALSRVDCAGRRLVERLVADGAVLPVLDGVDELSPALRPAAIAALDRAAAGGRPFVVTCRGAEYEDAVASGGRVLSSAAVVELEPVGLAEAVAHLAEARPGDDRWHRVHDHLRDRPDHPLAAALSTPLMVWLARTACAGPGADPVELLDARRFPDRAAVEEHLLEALVPAVYEHHPPAPSDRAGGPAARHDPADARRWLGFLAAHLDRRGTRDLAWWELHREVPRAVTNSVYGFVVGLVTGAGIGLGGLAAGLLPTPSAALRVGFLACLLPGVVSGLVTARAWRTQDTPGLADARVRGRFGRLLGAFRDRLAFGSLMGAVIALVTAPLVGFGGGAVLGAGSGLCALLSAGVADWLKAPADELRAPSPAAVLRSDRAMSAVRGPTQGAVIAVGVGPLVGCSYGAGAGLVAGAVAFAGAFFLGGMDTAWGLFAITRGWLGLSGRLPPHLMRFLADARDRGVLRQVGSVYQFRHARLQEHLAGPPPGGPGPREPAGDGVRPLSAEVLTPSGRRPLRFRRWPCPSGSRTGTTSPGS</sequence>
<dbReference type="EMBL" id="CP034550">
    <property type="protein sequence ID" value="QFZ19161.1"/>
    <property type="molecule type" value="Genomic_DNA"/>
</dbReference>
<feature type="transmembrane region" description="Helical" evidence="2">
    <location>
        <begin position="745"/>
        <end position="778"/>
    </location>
</feature>
<protein>
    <recommendedName>
        <fullName evidence="5">NACHT domain-containing protein</fullName>
    </recommendedName>
</protein>
<feature type="transmembrane region" description="Helical" evidence="2">
    <location>
        <begin position="617"/>
        <end position="638"/>
    </location>
</feature>
<feature type="compositionally biased region" description="Pro residues" evidence="1">
    <location>
        <begin position="838"/>
        <end position="847"/>
    </location>
</feature>
<feature type="transmembrane region" description="Helical" evidence="2">
    <location>
        <begin position="669"/>
        <end position="687"/>
    </location>
</feature>
<feature type="compositionally biased region" description="Low complexity" evidence="1">
    <location>
        <begin position="876"/>
        <end position="890"/>
    </location>
</feature>
<dbReference type="Gene3D" id="3.40.50.300">
    <property type="entry name" value="P-loop containing nucleotide triphosphate hydrolases"/>
    <property type="match status" value="1"/>
</dbReference>
<keyword evidence="2" id="KW-0472">Membrane</keyword>
<keyword evidence="2" id="KW-1133">Transmembrane helix</keyword>
<evidence type="ECO:0000256" key="2">
    <source>
        <dbReference type="SAM" id="Phobius"/>
    </source>
</evidence>
<keyword evidence="2" id="KW-0812">Transmembrane</keyword>
<evidence type="ECO:0008006" key="5">
    <source>
        <dbReference type="Google" id="ProtNLM"/>
    </source>
</evidence>
<name>A0A5Q0GYS5_SACSY</name>
<proteinExistence type="predicted"/>
<dbReference type="KEGG" id="ssyi:EKG83_18450"/>
<dbReference type="SUPFAM" id="SSF52540">
    <property type="entry name" value="P-loop containing nucleoside triphosphate hydrolases"/>
    <property type="match status" value="1"/>
</dbReference>
<feature type="transmembrane region" description="Helical" evidence="2">
    <location>
        <begin position="589"/>
        <end position="611"/>
    </location>
</feature>
<dbReference type="InterPro" id="IPR027417">
    <property type="entry name" value="P-loop_NTPase"/>
</dbReference>
<dbReference type="AlphaFoldDB" id="A0A5Q0GYS5"/>
<evidence type="ECO:0000313" key="3">
    <source>
        <dbReference type="EMBL" id="QFZ19161.1"/>
    </source>
</evidence>
<accession>A0A5Q0GYS5</accession>
<dbReference type="Gene3D" id="3.30.70.1230">
    <property type="entry name" value="Nucleotide cyclase"/>
    <property type="match status" value="1"/>
</dbReference>
<evidence type="ECO:0000256" key="1">
    <source>
        <dbReference type="SAM" id="MobiDB-lite"/>
    </source>
</evidence>
<feature type="transmembrane region" description="Helical" evidence="2">
    <location>
        <begin position="784"/>
        <end position="801"/>
    </location>
</feature>
<dbReference type="RefSeq" id="WP_153278204.1">
    <property type="nucleotide sequence ID" value="NZ_CP034550.1"/>
</dbReference>
<dbReference type="Proteomes" id="UP000325787">
    <property type="component" value="Chromosome"/>
</dbReference>
<keyword evidence="4" id="KW-1185">Reference proteome</keyword>
<evidence type="ECO:0000313" key="4">
    <source>
        <dbReference type="Proteomes" id="UP000325787"/>
    </source>
</evidence>
<dbReference type="OrthoDB" id="3482507at2"/>
<reference evidence="4" key="1">
    <citation type="journal article" date="2021" name="Curr. Microbiol.">
        <title>Complete genome of nocamycin-producing strain Saccharothrix syringae NRRL B-16468 reveals the biosynthetic potential for secondary metabolites.</title>
        <authorList>
            <person name="Mo X."/>
            <person name="Yang S."/>
        </authorList>
    </citation>
    <scope>NUCLEOTIDE SEQUENCE [LARGE SCALE GENOMIC DNA]</scope>
    <source>
        <strain evidence="4">ATCC 51364 / DSM 43886 / JCM 6844 / KCTC 9398 / NBRC 14523 / NRRL B-16468 / INA 2240</strain>
    </source>
</reference>
<feature type="region of interest" description="Disordered" evidence="1">
    <location>
        <begin position="834"/>
        <end position="890"/>
    </location>
</feature>
<organism evidence="3 4">
    <name type="scientific">Saccharothrix syringae</name>
    <name type="common">Nocardiopsis syringae</name>
    <dbReference type="NCBI Taxonomy" id="103733"/>
    <lineage>
        <taxon>Bacteria</taxon>
        <taxon>Bacillati</taxon>
        <taxon>Actinomycetota</taxon>
        <taxon>Actinomycetes</taxon>
        <taxon>Pseudonocardiales</taxon>
        <taxon>Pseudonocardiaceae</taxon>
        <taxon>Saccharothrix</taxon>
    </lineage>
</organism>
<dbReference type="InterPro" id="IPR029787">
    <property type="entry name" value="Nucleotide_cyclase"/>
</dbReference>
<gene>
    <name evidence="3" type="ORF">EKG83_18450</name>
</gene>